<evidence type="ECO:0000256" key="1">
    <source>
        <dbReference type="ARBA" id="ARBA00023157"/>
    </source>
</evidence>
<dbReference type="PRINTS" id="PR00722">
    <property type="entry name" value="CHYMOTRYPSIN"/>
</dbReference>
<dbReference type="FunFam" id="2.40.10.10:FF:000005">
    <property type="entry name" value="Serine protease 37"/>
    <property type="match status" value="1"/>
</dbReference>
<feature type="region of interest" description="Disordered" evidence="2">
    <location>
        <begin position="75"/>
        <end position="98"/>
    </location>
</feature>
<dbReference type="Gene3D" id="2.40.10.10">
    <property type="entry name" value="Trypsin-like serine proteases"/>
    <property type="match status" value="2"/>
</dbReference>
<name>A0A673TE61_SURSU</name>
<dbReference type="InterPro" id="IPR018114">
    <property type="entry name" value="TRYPSIN_HIS"/>
</dbReference>
<dbReference type="OMA" id="CHLPAER"/>
<dbReference type="CDD" id="cd00190">
    <property type="entry name" value="Tryp_SPc"/>
    <property type="match status" value="1"/>
</dbReference>
<dbReference type="PROSITE" id="PS50240">
    <property type="entry name" value="TRYPSIN_DOM"/>
    <property type="match status" value="1"/>
</dbReference>
<organism evidence="4 5">
    <name type="scientific">Suricata suricatta</name>
    <name type="common">Meerkat</name>
    <dbReference type="NCBI Taxonomy" id="37032"/>
    <lineage>
        <taxon>Eukaryota</taxon>
        <taxon>Metazoa</taxon>
        <taxon>Chordata</taxon>
        <taxon>Craniata</taxon>
        <taxon>Vertebrata</taxon>
        <taxon>Euteleostomi</taxon>
        <taxon>Mammalia</taxon>
        <taxon>Eutheria</taxon>
        <taxon>Laurasiatheria</taxon>
        <taxon>Carnivora</taxon>
        <taxon>Feliformia</taxon>
        <taxon>Herpestidae</taxon>
        <taxon>Suricata</taxon>
    </lineage>
</organism>
<dbReference type="PANTHER" id="PTHR24271:SF55">
    <property type="entry name" value="SERINE PROTEASE 57"/>
    <property type="match status" value="1"/>
</dbReference>
<dbReference type="GO" id="GO:0006508">
    <property type="term" value="P:proteolysis"/>
    <property type="evidence" value="ECO:0007669"/>
    <property type="project" value="InterPro"/>
</dbReference>
<dbReference type="InterPro" id="IPR001314">
    <property type="entry name" value="Peptidase_S1A"/>
</dbReference>
<dbReference type="Ensembl" id="ENSSSUT00005011662.1">
    <property type="protein sequence ID" value="ENSSSUP00005010158.1"/>
    <property type="gene ID" value="ENSSSUG00005006539.1"/>
</dbReference>
<dbReference type="SMART" id="SM00020">
    <property type="entry name" value="Tryp_SPc"/>
    <property type="match status" value="1"/>
</dbReference>
<evidence type="ECO:0000256" key="2">
    <source>
        <dbReference type="SAM" id="MobiDB-lite"/>
    </source>
</evidence>
<keyword evidence="5" id="KW-1185">Reference proteome</keyword>
<dbReference type="InterPro" id="IPR001254">
    <property type="entry name" value="Trypsin_dom"/>
</dbReference>
<dbReference type="SUPFAM" id="SSF50494">
    <property type="entry name" value="Trypsin-like serine proteases"/>
    <property type="match status" value="1"/>
</dbReference>
<evidence type="ECO:0000313" key="5">
    <source>
        <dbReference type="Proteomes" id="UP000472268"/>
    </source>
</evidence>
<reference evidence="4" key="3">
    <citation type="submission" date="2025-09" db="UniProtKB">
        <authorList>
            <consortium name="Ensembl"/>
        </authorList>
    </citation>
    <scope>IDENTIFICATION</scope>
</reference>
<dbReference type="InterPro" id="IPR009003">
    <property type="entry name" value="Peptidase_S1_PA"/>
</dbReference>
<reference evidence="4 5" key="1">
    <citation type="submission" date="2019-05" db="EMBL/GenBank/DDBJ databases">
        <title>A Chromosome-scale Meerkat (S. suricatta) Genome Assembly.</title>
        <authorList>
            <person name="Dudchenko O."/>
            <person name="Lieberman Aiden E."/>
            <person name="Tung J."/>
            <person name="Barreiro L.B."/>
            <person name="Clutton-Brock T.H."/>
        </authorList>
    </citation>
    <scope>NUCLEOTIDE SEQUENCE [LARGE SCALE GENOMIC DNA]</scope>
</reference>
<dbReference type="Pfam" id="PF00089">
    <property type="entry name" value="Trypsin"/>
    <property type="match status" value="1"/>
</dbReference>
<keyword evidence="1" id="KW-1015">Disulfide bond</keyword>
<dbReference type="Proteomes" id="UP000472268">
    <property type="component" value="Chromosome 12"/>
</dbReference>
<gene>
    <name evidence="4" type="primary">PRSS57</name>
</gene>
<accession>A0A673TE61</accession>
<protein>
    <submittedName>
        <fullName evidence="4">Serine protease 57</fullName>
    </submittedName>
</protein>
<evidence type="ECO:0000313" key="4">
    <source>
        <dbReference type="Ensembl" id="ENSSSUP00005010158.1"/>
    </source>
</evidence>
<reference evidence="4" key="2">
    <citation type="submission" date="2025-08" db="UniProtKB">
        <authorList>
            <consortium name="Ensembl"/>
        </authorList>
    </citation>
    <scope>IDENTIFICATION</scope>
</reference>
<feature type="domain" description="Peptidase S1" evidence="3">
    <location>
        <begin position="132"/>
        <end position="361"/>
    </location>
</feature>
<dbReference type="AlphaFoldDB" id="A0A673TE61"/>
<proteinExistence type="predicted"/>
<feature type="region of interest" description="Disordered" evidence="2">
    <location>
        <begin position="29"/>
        <end position="51"/>
    </location>
</feature>
<dbReference type="PROSITE" id="PS00134">
    <property type="entry name" value="TRYPSIN_HIS"/>
    <property type="match status" value="1"/>
</dbReference>
<dbReference type="GO" id="GO:0004252">
    <property type="term" value="F:serine-type endopeptidase activity"/>
    <property type="evidence" value="ECO:0007669"/>
    <property type="project" value="InterPro"/>
</dbReference>
<dbReference type="PANTHER" id="PTHR24271">
    <property type="entry name" value="KALLIKREIN-RELATED"/>
    <property type="match status" value="1"/>
</dbReference>
<sequence length="391" mass="41893">MEQRVSSGVTGPCRARLCPRQVAPRAPLFPSLPRFYQRPRPGNQQTSQREAPAQNWALLVRPGQLRPQATAGFPLSGPLGEGGGRVLQSSGGSRPPATAMGPRVAGLDRLLLAVCVALTLPTGPTGSRGARIVGGHEVKPHSRPYMASVTFEGQHHCGGFLLRARWVVSAAHCFSHRDPRLGLVVLGAHVPPSSEPTQQVLGISAVVRHPDYQPATHANDICLLQLNGSAILGPAVGLLRLPRRDASPLRAGARCQVAGWGAVSDFEDLPPGLMEADVRVLGLDICNSSWKGQLRPAMLCTHSGDRRRRGFCSADSGGPLVCRNRAHGLVSFSGLWCGDPKTPDVYTQVSAFLSWIWDVVQRPKGPQASPLPGTTGLLQELPEPQQRWAHK</sequence>
<dbReference type="InterPro" id="IPR043504">
    <property type="entry name" value="Peptidase_S1_PA_chymotrypsin"/>
</dbReference>
<evidence type="ECO:0000259" key="3">
    <source>
        <dbReference type="PROSITE" id="PS50240"/>
    </source>
</evidence>
<feature type="region of interest" description="Disordered" evidence="2">
    <location>
        <begin position="366"/>
        <end position="391"/>
    </location>
</feature>